<dbReference type="Pfam" id="PF05105">
    <property type="entry name" value="Phage_holin_4_1"/>
    <property type="match status" value="1"/>
</dbReference>
<dbReference type="EMBL" id="VSLA01000013">
    <property type="protein sequence ID" value="TYC85767.1"/>
    <property type="molecule type" value="Genomic_DNA"/>
</dbReference>
<sequence length="132" mass="14048">MKTILESLPTGCGVIGSVLGFLLGGFDGYLYTLLGFILIDYLTGLALAAARRQVSSQIGFTGIMKKMLIFVIVAMGHLLDQNLMGGGATLRTAMIFFYLANEGISITENLAALGFPIPASLKKVLAQLSEEE</sequence>
<feature type="transmembrane region" description="Helical" evidence="5">
    <location>
        <begin position="29"/>
        <end position="50"/>
    </location>
</feature>
<name>A0A5D0WNK4_9FIRM</name>
<evidence type="ECO:0000313" key="7">
    <source>
        <dbReference type="Proteomes" id="UP000322619"/>
    </source>
</evidence>
<evidence type="ECO:0000256" key="1">
    <source>
        <dbReference type="ARBA" id="ARBA00004141"/>
    </source>
</evidence>
<dbReference type="RefSeq" id="WP_148637369.1">
    <property type="nucleotide sequence ID" value="NZ_VSLA01000013.1"/>
</dbReference>
<evidence type="ECO:0000256" key="4">
    <source>
        <dbReference type="ARBA" id="ARBA00023136"/>
    </source>
</evidence>
<dbReference type="AlphaFoldDB" id="A0A5D0WNK4"/>
<evidence type="ECO:0000256" key="2">
    <source>
        <dbReference type="ARBA" id="ARBA00022692"/>
    </source>
</evidence>
<comment type="caution">
    <text evidence="6">The sequence shown here is derived from an EMBL/GenBank/DDBJ whole genome shotgun (WGS) entry which is preliminary data.</text>
</comment>
<evidence type="ECO:0000313" key="6">
    <source>
        <dbReference type="EMBL" id="TYC85767.1"/>
    </source>
</evidence>
<organism evidence="6 7">
    <name type="scientific">Acetobacterium wieringae</name>
    <dbReference type="NCBI Taxonomy" id="52694"/>
    <lineage>
        <taxon>Bacteria</taxon>
        <taxon>Bacillati</taxon>
        <taxon>Bacillota</taxon>
        <taxon>Clostridia</taxon>
        <taxon>Eubacteriales</taxon>
        <taxon>Eubacteriaceae</taxon>
        <taxon>Acetobacterium</taxon>
    </lineage>
</organism>
<keyword evidence="4 5" id="KW-0472">Membrane</keyword>
<dbReference type="InterPro" id="IPR006480">
    <property type="entry name" value="Phage_holin_4_1"/>
</dbReference>
<gene>
    <name evidence="6" type="ORF">FXB42_07780</name>
</gene>
<dbReference type="Proteomes" id="UP000322619">
    <property type="component" value="Unassembled WGS sequence"/>
</dbReference>
<keyword evidence="3 5" id="KW-1133">Transmembrane helix</keyword>
<feature type="transmembrane region" description="Helical" evidence="5">
    <location>
        <begin position="62"/>
        <end position="79"/>
    </location>
</feature>
<comment type="subcellular location">
    <subcellularLocation>
        <location evidence="1">Membrane</location>
        <topology evidence="1">Multi-pass membrane protein</topology>
    </subcellularLocation>
</comment>
<reference evidence="6 7" key="1">
    <citation type="submission" date="2019-08" db="EMBL/GenBank/DDBJ databases">
        <title>Isolation and enrichment of carboxydotrophic bacteria from anaerobic sludge for the production of bio-based chemicals from syngas.</title>
        <authorList>
            <person name="Antares A.L."/>
            <person name="Moreira J."/>
            <person name="Diender M."/>
            <person name="Parshina S.N."/>
            <person name="Stams A.J.M."/>
            <person name="Alves M."/>
            <person name="Alves J.I."/>
            <person name="Sousa D.Z."/>
        </authorList>
    </citation>
    <scope>NUCLEOTIDE SEQUENCE [LARGE SCALE GENOMIC DNA]</scope>
    <source>
        <strain evidence="6 7">JM</strain>
    </source>
</reference>
<evidence type="ECO:0000256" key="3">
    <source>
        <dbReference type="ARBA" id="ARBA00022989"/>
    </source>
</evidence>
<dbReference type="NCBIfam" id="TIGR01593">
    <property type="entry name" value="holin_tox_secr"/>
    <property type="match status" value="1"/>
</dbReference>
<accession>A0A5D0WNK4</accession>
<keyword evidence="2 5" id="KW-0812">Transmembrane</keyword>
<protein>
    <submittedName>
        <fullName evidence="6">Phage holin family protein</fullName>
    </submittedName>
</protein>
<evidence type="ECO:0000256" key="5">
    <source>
        <dbReference type="SAM" id="Phobius"/>
    </source>
</evidence>
<dbReference type="GO" id="GO:0016020">
    <property type="term" value="C:membrane"/>
    <property type="evidence" value="ECO:0007669"/>
    <property type="project" value="UniProtKB-SubCell"/>
</dbReference>
<proteinExistence type="predicted"/>